<gene>
    <name evidence="3" type="ORF">KQY15_01505</name>
</gene>
<keyword evidence="4" id="KW-1185">Reference proteome</keyword>
<sequence length="125" mass="11940">MKKLVVAAAVALAFNATAVVAQDQAGGANATGNTIGGVAVETIAAGAVGVAVAAAIISNNSGTSLPIQPPPPPPPPPLSCEGDDPLVDGECIGTTTTVTVTGTGTGTNTTTIAVPVTFTYAPSAQ</sequence>
<dbReference type="Proteomes" id="UP000704611">
    <property type="component" value="Unassembled WGS sequence"/>
</dbReference>
<feature type="chain" id="PRO_5047291331" evidence="2">
    <location>
        <begin position="22"/>
        <end position="125"/>
    </location>
</feature>
<keyword evidence="2" id="KW-0732">Signal</keyword>
<dbReference type="EMBL" id="JAHRID010000001">
    <property type="protein sequence ID" value="MBV2127771.1"/>
    <property type="molecule type" value="Genomic_DNA"/>
</dbReference>
<evidence type="ECO:0000313" key="3">
    <source>
        <dbReference type="EMBL" id="MBV2127771.1"/>
    </source>
</evidence>
<feature type="signal peptide" evidence="2">
    <location>
        <begin position="1"/>
        <end position="21"/>
    </location>
</feature>
<name>A0ABS6MG30_9GAMM</name>
<proteinExistence type="predicted"/>
<organism evidence="3 4">
    <name type="scientific">Arsukibacterium indicum</name>
    <dbReference type="NCBI Taxonomy" id="2848612"/>
    <lineage>
        <taxon>Bacteria</taxon>
        <taxon>Pseudomonadati</taxon>
        <taxon>Pseudomonadota</taxon>
        <taxon>Gammaproteobacteria</taxon>
        <taxon>Chromatiales</taxon>
        <taxon>Chromatiaceae</taxon>
        <taxon>Arsukibacterium</taxon>
    </lineage>
</organism>
<evidence type="ECO:0000313" key="4">
    <source>
        <dbReference type="Proteomes" id="UP000704611"/>
    </source>
</evidence>
<reference evidence="3 4" key="1">
    <citation type="submission" date="2021-06" db="EMBL/GenBank/DDBJ databases">
        <title>Rheinheimera indica sp. nov., isolated from deep-sea sediment.</title>
        <authorList>
            <person name="Wang Z."/>
            <person name="Zhang X.-Y."/>
        </authorList>
    </citation>
    <scope>NUCLEOTIDE SEQUENCE [LARGE SCALE GENOMIC DNA]</scope>
    <source>
        <strain evidence="3 4">SM2107</strain>
    </source>
</reference>
<feature type="region of interest" description="Disordered" evidence="1">
    <location>
        <begin position="61"/>
        <end position="84"/>
    </location>
</feature>
<protein>
    <submittedName>
        <fullName evidence="3">Uncharacterized protein</fullName>
    </submittedName>
</protein>
<evidence type="ECO:0000256" key="2">
    <source>
        <dbReference type="SAM" id="SignalP"/>
    </source>
</evidence>
<evidence type="ECO:0000256" key="1">
    <source>
        <dbReference type="SAM" id="MobiDB-lite"/>
    </source>
</evidence>
<feature type="compositionally biased region" description="Pro residues" evidence="1">
    <location>
        <begin position="67"/>
        <end position="78"/>
    </location>
</feature>
<accession>A0ABS6MG30</accession>
<comment type="caution">
    <text evidence="3">The sequence shown here is derived from an EMBL/GenBank/DDBJ whole genome shotgun (WGS) entry which is preliminary data.</text>
</comment>
<dbReference type="RefSeq" id="WP_217666623.1">
    <property type="nucleotide sequence ID" value="NZ_JAHRID010000001.1"/>
</dbReference>